<dbReference type="AlphaFoldDB" id="A0AAW1PFK3"/>
<protein>
    <recommendedName>
        <fullName evidence="3">DUF1350-domain-containing protein</fullName>
    </recommendedName>
</protein>
<keyword evidence="2" id="KW-1185">Reference proteome</keyword>
<organism evidence="1 2">
    <name type="scientific">[Myrmecia] bisecta</name>
    <dbReference type="NCBI Taxonomy" id="41462"/>
    <lineage>
        <taxon>Eukaryota</taxon>
        <taxon>Viridiplantae</taxon>
        <taxon>Chlorophyta</taxon>
        <taxon>core chlorophytes</taxon>
        <taxon>Trebouxiophyceae</taxon>
        <taxon>Trebouxiales</taxon>
        <taxon>Trebouxiaceae</taxon>
        <taxon>Myrmecia</taxon>
    </lineage>
</organism>
<proteinExistence type="predicted"/>
<reference evidence="1 2" key="1">
    <citation type="journal article" date="2024" name="Nat. Commun.">
        <title>Phylogenomics reveals the evolutionary origins of lichenization in chlorophyte algae.</title>
        <authorList>
            <person name="Puginier C."/>
            <person name="Libourel C."/>
            <person name="Otte J."/>
            <person name="Skaloud P."/>
            <person name="Haon M."/>
            <person name="Grisel S."/>
            <person name="Petersen M."/>
            <person name="Berrin J.G."/>
            <person name="Delaux P.M."/>
            <person name="Dal Grande F."/>
            <person name="Keller J."/>
        </authorList>
    </citation>
    <scope>NUCLEOTIDE SEQUENCE [LARGE SCALE GENOMIC DNA]</scope>
    <source>
        <strain evidence="1 2">SAG 2043</strain>
    </source>
</reference>
<accession>A0AAW1PFK3</accession>
<dbReference type="InterPro" id="IPR010765">
    <property type="entry name" value="DUF1350"/>
</dbReference>
<name>A0AAW1PFK3_9CHLO</name>
<dbReference type="PANTHER" id="PTHR34127:SF1">
    <property type="entry name" value="OS04G0405600 PROTEIN"/>
    <property type="match status" value="1"/>
</dbReference>
<evidence type="ECO:0000313" key="2">
    <source>
        <dbReference type="Proteomes" id="UP001489004"/>
    </source>
</evidence>
<dbReference type="PANTHER" id="PTHR34127">
    <property type="entry name" value="OS04G0405600 PROTEIN"/>
    <property type="match status" value="1"/>
</dbReference>
<evidence type="ECO:0008006" key="3">
    <source>
        <dbReference type="Google" id="ProtNLM"/>
    </source>
</evidence>
<dbReference type="EMBL" id="JALJOR010000013">
    <property type="protein sequence ID" value="KAK9806903.1"/>
    <property type="molecule type" value="Genomic_DNA"/>
</dbReference>
<sequence length="390" mass="41673">MHASVLPACLFPSCSSACEPRLALRYDATYRRPLGRQAQHHSQHIRHLGQHPQHTTQHTSLAASLTSWGSVPESEATLQFEVAGAHVSAPVGRPRGIVHFIGGAFAGAAPQLLYPLLIELITEAGFTVISTPFAVTFKHLDCAQLVHKKFTGCVAELRRSGRAHLVPEDVPVHGLGHSNGALLHLLIGSLFQPMNTSNIVIAFNNRPVKDAIPVALDGLQAAVRTARASPFASALPSANQLISRAASALAPTGLALDERMVASLLPALDQFNSVLDEVGDGTMEFTPTPSASRELIRSSYIVPYTLLLRFANDNIDETPEMAAALRAVNAQGTVEMVLPGTHVTPCGGDVKWEVGKGFSPFDAVALSVKQATQADLRRLAGRIIDWLNGQ</sequence>
<dbReference type="Pfam" id="PF07082">
    <property type="entry name" value="DUF1350"/>
    <property type="match status" value="1"/>
</dbReference>
<comment type="caution">
    <text evidence="1">The sequence shown here is derived from an EMBL/GenBank/DDBJ whole genome shotgun (WGS) entry which is preliminary data.</text>
</comment>
<gene>
    <name evidence="1" type="ORF">WJX72_006952</name>
</gene>
<dbReference type="Proteomes" id="UP001489004">
    <property type="component" value="Unassembled WGS sequence"/>
</dbReference>
<evidence type="ECO:0000313" key="1">
    <source>
        <dbReference type="EMBL" id="KAK9806903.1"/>
    </source>
</evidence>